<accession>A0A7G9GJP5</accession>
<gene>
    <name evidence="1" type="ORF">H9Q80_12190</name>
</gene>
<dbReference type="RefSeq" id="WP_117455333.1">
    <property type="nucleotide sequence ID" value="NZ_CP060636.1"/>
</dbReference>
<organism evidence="1 2">
    <name type="scientific">[Eubacterium] hominis</name>
    <dbReference type="NCBI Taxonomy" id="2764325"/>
    <lineage>
        <taxon>Bacteria</taxon>
        <taxon>Bacillati</taxon>
        <taxon>Bacillota</taxon>
        <taxon>Erysipelotrichia</taxon>
        <taxon>Erysipelotrichales</taxon>
        <taxon>Erysipelotrichaceae</taxon>
        <taxon>Amedibacillus</taxon>
    </lineage>
</organism>
<dbReference type="KEGG" id="ehn:H9Q80_12190"/>
<dbReference type="AlphaFoldDB" id="A0A7G9GJP5"/>
<name>A0A7G9GJP5_9FIRM</name>
<evidence type="ECO:0000313" key="1">
    <source>
        <dbReference type="EMBL" id="QNM11027.1"/>
    </source>
</evidence>
<dbReference type="Proteomes" id="UP000515856">
    <property type="component" value="Chromosome"/>
</dbReference>
<proteinExistence type="predicted"/>
<evidence type="ECO:0000313" key="2">
    <source>
        <dbReference type="Proteomes" id="UP000515856"/>
    </source>
</evidence>
<keyword evidence="2" id="KW-1185">Reference proteome</keyword>
<dbReference type="EMBL" id="CP060636">
    <property type="protein sequence ID" value="QNM11027.1"/>
    <property type="molecule type" value="Genomic_DNA"/>
</dbReference>
<protein>
    <submittedName>
        <fullName evidence="1">Uncharacterized protein</fullName>
    </submittedName>
</protein>
<sequence>MKVYYIDDSFFQNSPFSKEMLERFLNKIEHLNQGIILISSTHTYEKEIKHFKDEISSDLVVLQSPAVFDIHGIRGNLRSSFLALEDFDSVQTFSGSCIEYDVEAHTCERIYFDLFPKHYHLNELEMFMDHLEDVLSDKVKNFKKKKDRIS</sequence>
<reference evidence="1 2" key="1">
    <citation type="submission" date="2020-08" db="EMBL/GenBank/DDBJ databases">
        <authorList>
            <person name="Liu C."/>
            <person name="Sun Q."/>
        </authorList>
    </citation>
    <scope>NUCLEOTIDE SEQUENCE [LARGE SCALE GENOMIC DNA]</scope>
    <source>
        <strain evidence="1 2">NSJ-61</strain>
    </source>
</reference>